<dbReference type="Pfam" id="PF02776">
    <property type="entry name" value="TPP_enzyme_N"/>
    <property type="match status" value="1"/>
</dbReference>
<feature type="domain" description="Thiamine pyrophosphate enzyme N-terminal TPP-binding" evidence="6">
    <location>
        <begin position="12"/>
        <end position="117"/>
    </location>
</feature>
<dbReference type="InterPro" id="IPR029061">
    <property type="entry name" value="THDP-binding"/>
</dbReference>
<dbReference type="PANTHER" id="PTHR18968">
    <property type="entry name" value="THIAMINE PYROPHOSPHATE ENZYMES"/>
    <property type="match status" value="1"/>
</dbReference>
<dbReference type="Pfam" id="PF00205">
    <property type="entry name" value="TPP_enzyme_M"/>
    <property type="match status" value="1"/>
</dbReference>
<reference evidence="7 8" key="1">
    <citation type="submission" date="2023-03" db="EMBL/GenBank/DDBJ databases">
        <title>Draft genome sequence of Streptomyces sp. RB6PN23 isolated from peat swamp forest in Thailand.</title>
        <authorList>
            <person name="Klaysubun C."/>
            <person name="Duangmal K."/>
        </authorList>
    </citation>
    <scope>NUCLEOTIDE SEQUENCE [LARGE SCALE GENOMIC DNA]</scope>
    <source>
        <strain evidence="7 8">RB6PN23</strain>
    </source>
</reference>
<dbReference type="RefSeq" id="WP_276094901.1">
    <property type="nucleotide sequence ID" value="NZ_JARJBC010000014.1"/>
</dbReference>
<dbReference type="InterPro" id="IPR029035">
    <property type="entry name" value="DHS-like_NAD/FAD-binding_dom"/>
</dbReference>
<dbReference type="InterPro" id="IPR012000">
    <property type="entry name" value="Thiamin_PyroP_enz_cen_dom"/>
</dbReference>
<proteinExistence type="inferred from homology"/>
<feature type="domain" description="Thiamine pyrophosphate enzyme TPP-binding" evidence="5">
    <location>
        <begin position="405"/>
        <end position="546"/>
    </location>
</feature>
<keyword evidence="8" id="KW-1185">Reference proteome</keyword>
<accession>A0ABT5ZPI1</accession>
<evidence type="ECO:0000313" key="7">
    <source>
        <dbReference type="EMBL" id="MDF3291737.1"/>
    </source>
</evidence>
<keyword evidence="2 3" id="KW-0786">Thiamine pyrophosphate</keyword>
<evidence type="ECO:0000259" key="6">
    <source>
        <dbReference type="Pfam" id="PF02776"/>
    </source>
</evidence>
<dbReference type="EMBL" id="JARJBC010000014">
    <property type="protein sequence ID" value="MDF3291737.1"/>
    <property type="molecule type" value="Genomic_DNA"/>
</dbReference>
<evidence type="ECO:0000313" key="8">
    <source>
        <dbReference type="Proteomes" id="UP001216579"/>
    </source>
</evidence>
<gene>
    <name evidence="7" type="ORF">P3G67_21405</name>
</gene>
<dbReference type="SUPFAM" id="SSF52518">
    <property type="entry name" value="Thiamin diphosphate-binding fold (THDP-binding)"/>
    <property type="match status" value="2"/>
</dbReference>
<dbReference type="SUPFAM" id="SSF52467">
    <property type="entry name" value="DHS-like NAD/FAD-binding domain"/>
    <property type="match status" value="1"/>
</dbReference>
<evidence type="ECO:0000256" key="3">
    <source>
        <dbReference type="RuleBase" id="RU362132"/>
    </source>
</evidence>
<dbReference type="Gene3D" id="3.40.50.1220">
    <property type="entry name" value="TPP-binding domain"/>
    <property type="match status" value="1"/>
</dbReference>
<dbReference type="Pfam" id="PF02775">
    <property type="entry name" value="TPP_enzyme_C"/>
    <property type="match status" value="1"/>
</dbReference>
<evidence type="ECO:0000259" key="4">
    <source>
        <dbReference type="Pfam" id="PF00205"/>
    </source>
</evidence>
<dbReference type="CDD" id="cd07035">
    <property type="entry name" value="TPP_PYR_POX_like"/>
    <property type="match status" value="1"/>
</dbReference>
<dbReference type="Proteomes" id="UP001216579">
    <property type="component" value="Unassembled WGS sequence"/>
</dbReference>
<organism evidence="7 8">
    <name type="scientific">Streptomyces silvisoli</name>
    <dbReference type="NCBI Taxonomy" id="3034235"/>
    <lineage>
        <taxon>Bacteria</taxon>
        <taxon>Bacillati</taxon>
        <taxon>Actinomycetota</taxon>
        <taxon>Actinomycetes</taxon>
        <taxon>Kitasatosporales</taxon>
        <taxon>Streptomycetaceae</taxon>
        <taxon>Streptomyces</taxon>
    </lineage>
</organism>
<dbReference type="PANTHER" id="PTHR18968:SF133">
    <property type="entry name" value="BENZOYLFORMATE DECARBOXYLASE"/>
    <property type="match status" value="1"/>
</dbReference>
<evidence type="ECO:0000256" key="2">
    <source>
        <dbReference type="ARBA" id="ARBA00023052"/>
    </source>
</evidence>
<sequence>MTRHQPALEPPARLLVDLLRDEGVDRIFGNPGTTELPLIREVAAAGDLPYVLALQEHSAVSMADGYARGTGRPSFVSLHAAGGLANGVIGMLNALRSRTPMVVLACQQDQRHLAQGPMLTGDLVAMAAPVAHCAEQVHRAEDLPVVMRRAFRRARTAPSGPVFVSVPTDVLSVPARLALPPRSPLPELGAAPEAARAAQVLTAARRPAIVAGDLVGQSGADTELRELAEELGAAVYPQPMFDAVNADSEHPLTAWPLPPDNAAIHRVLAEHDIVFFAGATIRPHHFRPQSAVPEEVVLVQLDTDPAQIARNHPVEVGMVGAMRPTLAAITAEVRSRRTPETAAEAARRAARTGERLVAQRLAWREEARAAACAAPMRPTAAVQAVADALPESAVVVEEAVSSGPALWRALRVRRPGDYHHTVGGGLGWGIGAAVGLQLAHPTRPVAAVVGDGSAMFGVQGLWSAAAQRTPVVVVVLNNAEYRAVREPADPAEAAGYPGIDLVRPAVRWPLLARSLGLDAVRVRHTARIGPAIRDALNAGRPTVIEVPILGSAAEHRAAHTEAPGWVGV</sequence>
<dbReference type="Gene3D" id="3.40.50.970">
    <property type="match status" value="2"/>
</dbReference>
<evidence type="ECO:0000256" key="1">
    <source>
        <dbReference type="ARBA" id="ARBA00007812"/>
    </source>
</evidence>
<name>A0ABT5ZPI1_9ACTN</name>
<dbReference type="InterPro" id="IPR045229">
    <property type="entry name" value="TPP_enz"/>
</dbReference>
<comment type="caution">
    <text evidence="7">The sequence shown here is derived from an EMBL/GenBank/DDBJ whole genome shotgun (WGS) entry which is preliminary data.</text>
</comment>
<dbReference type="CDD" id="cd02002">
    <property type="entry name" value="TPP_BFDC"/>
    <property type="match status" value="1"/>
</dbReference>
<dbReference type="InterPro" id="IPR011766">
    <property type="entry name" value="TPP_enzyme_TPP-bd"/>
</dbReference>
<dbReference type="InterPro" id="IPR012001">
    <property type="entry name" value="Thiamin_PyroP_enz_TPP-bd_dom"/>
</dbReference>
<feature type="domain" description="Thiamine pyrophosphate enzyme central" evidence="4">
    <location>
        <begin position="195"/>
        <end position="329"/>
    </location>
</feature>
<protein>
    <submittedName>
        <fullName evidence="7">Thiamine pyrophosphate-binding protein</fullName>
    </submittedName>
</protein>
<comment type="similarity">
    <text evidence="1 3">Belongs to the TPP enzyme family.</text>
</comment>
<evidence type="ECO:0000259" key="5">
    <source>
        <dbReference type="Pfam" id="PF02775"/>
    </source>
</evidence>